<organism evidence="2 3">
    <name type="scientific">Bradyrhizobium stylosanthis</name>
    <dbReference type="NCBI Taxonomy" id="1803665"/>
    <lineage>
        <taxon>Bacteria</taxon>
        <taxon>Pseudomonadati</taxon>
        <taxon>Pseudomonadota</taxon>
        <taxon>Alphaproteobacteria</taxon>
        <taxon>Hyphomicrobiales</taxon>
        <taxon>Nitrobacteraceae</taxon>
        <taxon>Bradyrhizobium</taxon>
    </lineage>
</organism>
<evidence type="ECO:0000313" key="3">
    <source>
        <dbReference type="Proteomes" id="UP000319949"/>
    </source>
</evidence>
<dbReference type="RefSeq" id="WP_145670214.1">
    <property type="nucleotide sequence ID" value="NZ_VITK01000019.1"/>
</dbReference>
<dbReference type="EMBL" id="VITK01000019">
    <property type="protein sequence ID" value="TWA89607.1"/>
    <property type="molecule type" value="Genomic_DNA"/>
</dbReference>
<protein>
    <submittedName>
        <fullName evidence="2">Uncharacterized protein</fullName>
    </submittedName>
</protein>
<dbReference type="AlphaFoldDB" id="A0A560CXM4"/>
<reference evidence="2 3" key="1">
    <citation type="submission" date="2019-06" db="EMBL/GenBank/DDBJ databases">
        <title>Genomic Encyclopedia of Type Strains, Phase IV (KMG-V): Genome sequencing to study the core and pangenomes of soil and plant-associated prokaryotes.</title>
        <authorList>
            <person name="Whitman W."/>
        </authorList>
    </citation>
    <scope>NUCLEOTIDE SEQUENCE [LARGE SCALE GENOMIC DNA]</scope>
    <source>
        <strain evidence="2 3">BR 510</strain>
    </source>
</reference>
<evidence type="ECO:0000313" key="2">
    <source>
        <dbReference type="EMBL" id="TWA89607.1"/>
    </source>
</evidence>
<accession>A0A560CXM4</accession>
<comment type="caution">
    <text evidence="2">The sequence shown here is derived from an EMBL/GenBank/DDBJ whole genome shotgun (WGS) entry which is preliminary data.</text>
</comment>
<keyword evidence="1" id="KW-0812">Transmembrane</keyword>
<feature type="transmembrane region" description="Helical" evidence="1">
    <location>
        <begin position="12"/>
        <end position="33"/>
    </location>
</feature>
<gene>
    <name evidence="2" type="ORF">FBZ96_11975</name>
</gene>
<proteinExistence type="predicted"/>
<dbReference type="Proteomes" id="UP000319949">
    <property type="component" value="Unassembled WGS sequence"/>
</dbReference>
<keyword evidence="1" id="KW-1133">Transmembrane helix</keyword>
<sequence>MTDTPTKDEVGTVRVAATGAVLLLTCALALAGWQRVYLLNEQVESYKRAGCKPVSLWRKTPTGDVVF</sequence>
<keyword evidence="1" id="KW-0472">Membrane</keyword>
<keyword evidence="3" id="KW-1185">Reference proteome</keyword>
<name>A0A560CXM4_9BRAD</name>
<evidence type="ECO:0000256" key="1">
    <source>
        <dbReference type="SAM" id="Phobius"/>
    </source>
</evidence>